<dbReference type="InterPro" id="IPR046096">
    <property type="entry name" value="DUF6114"/>
</dbReference>
<feature type="transmembrane region" description="Helical" evidence="2">
    <location>
        <begin position="114"/>
        <end position="134"/>
    </location>
</feature>
<name>A0ABP9DZI7_9ACTN</name>
<reference evidence="4" key="1">
    <citation type="journal article" date="2019" name="Int. J. Syst. Evol. Microbiol.">
        <title>The Global Catalogue of Microorganisms (GCM) 10K type strain sequencing project: providing services to taxonomists for standard genome sequencing and annotation.</title>
        <authorList>
            <consortium name="The Broad Institute Genomics Platform"/>
            <consortium name="The Broad Institute Genome Sequencing Center for Infectious Disease"/>
            <person name="Wu L."/>
            <person name="Ma J."/>
        </authorList>
    </citation>
    <scope>NUCLEOTIDE SEQUENCE [LARGE SCALE GENOMIC DNA]</scope>
    <source>
        <strain evidence="4">JCM 13006</strain>
    </source>
</reference>
<evidence type="ECO:0000256" key="2">
    <source>
        <dbReference type="SAM" id="Phobius"/>
    </source>
</evidence>
<accession>A0ABP9DZI7</accession>
<keyword evidence="4" id="KW-1185">Reference proteome</keyword>
<evidence type="ECO:0000313" key="3">
    <source>
        <dbReference type="EMBL" id="GAA4864872.1"/>
    </source>
</evidence>
<dbReference type="RefSeq" id="WP_345699022.1">
    <property type="nucleotide sequence ID" value="NZ_BAABIS010000001.1"/>
</dbReference>
<evidence type="ECO:0008006" key="5">
    <source>
        <dbReference type="Google" id="ProtNLM"/>
    </source>
</evidence>
<comment type="caution">
    <text evidence="3">The sequence shown here is derived from an EMBL/GenBank/DDBJ whole genome shotgun (WGS) entry which is preliminary data.</text>
</comment>
<keyword evidence="2" id="KW-0812">Transmembrane</keyword>
<keyword evidence="2" id="KW-0472">Membrane</keyword>
<gene>
    <name evidence="3" type="ORF">GCM10023235_48990</name>
</gene>
<sequence>MSSATVNAWPEADGEPTGLRARFRAWRRSRPFWGGLLAMIAGLPILYFPYAHLSFNGMTVAMSTTAGAGSMLIGLLMVALGLTAWFQPLVRVFCGVATTILALISIPVSNLGGFGLGLITGLIAGGLLCAWAPLKPEAVPVEAQAAEVPEADAQLAAIMAAAPPVEQTAVERTVEQPAVEQASQPAAAQAVDPGEQK</sequence>
<proteinExistence type="predicted"/>
<feature type="transmembrane region" description="Helical" evidence="2">
    <location>
        <begin position="32"/>
        <end position="50"/>
    </location>
</feature>
<feature type="transmembrane region" description="Helical" evidence="2">
    <location>
        <begin position="89"/>
        <end position="108"/>
    </location>
</feature>
<dbReference type="EMBL" id="BAABIS010000001">
    <property type="protein sequence ID" value="GAA4864872.1"/>
    <property type="molecule type" value="Genomic_DNA"/>
</dbReference>
<evidence type="ECO:0000313" key="4">
    <source>
        <dbReference type="Proteomes" id="UP001501752"/>
    </source>
</evidence>
<feature type="region of interest" description="Disordered" evidence="1">
    <location>
        <begin position="168"/>
        <end position="197"/>
    </location>
</feature>
<dbReference type="Pfam" id="PF19609">
    <property type="entry name" value="DUF6114"/>
    <property type="match status" value="1"/>
</dbReference>
<organism evidence="3 4">
    <name type="scientific">Kitasatospora terrestris</name>
    <dbReference type="NCBI Taxonomy" id="258051"/>
    <lineage>
        <taxon>Bacteria</taxon>
        <taxon>Bacillati</taxon>
        <taxon>Actinomycetota</taxon>
        <taxon>Actinomycetes</taxon>
        <taxon>Kitasatosporales</taxon>
        <taxon>Streptomycetaceae</taxon>
        <taxon>Kitasatospora</taxon>
    </lineage>
</organism>
<evidence type="ECO:0000256" key="1">
    <source>
        <dbReference type="SAM" id="MobiDB-lite"/>
    </source>
</evidence>
<keyword evidence="2" id="KW-1133">Transmembrane helix</keyword>
<feature type="transmembrane region" description="Helical" evidence="2">
    <location>
        <begin position="62"/>
        <end position="82"/>
    </location>
</feature>
<protein>
    <recommendedName>
        <fullName evidence="5">Integral membrane protein</fullName>
    </recommendedName>
</protein>
<dbReference type="Proteomes" id="UP001501752">
    <property type="component" value="Unassembled WGS sequence"/>
</dbReference>